<name>G2ZKU9_9RALS</name>
<organism evidence="1">
    <name type="scientific">blood disease bacterium R229</name>
    <dbReference type="NCBI Taxonomy" id="741978"/>
    <lineage>
        <taxon>Bacteria</taxon>
        <taxon>Pseudomonadati</taxon>
        <taxon>Pseudomonadota</taxon>
        <taxon>Betaproteobacteria</taxon>
        <taxon>Burkholderiales</taxon>
        <taxon>Burkholderiaceae</taxon>
        <taxon>Ralstonia</taxon>
        <taxon>Ralstonia solanacearum species complex</taxon>
    </lineage>
</organism>
<dbReference type="EMBL" id="FR854064">
    <property type="protein sequence ID" value="CCA79662.1"/>
    <property type="molecule type" value="Genomic_DNA"/>
</dbReference>
<gene>
    <name evidence="1" type="ORF">BDB_80043</name>
</gene>
<dbReference type="AlphaFoldDB" id="G2ZKU9"/>
<reference evidence="1" key="1">
    <citation type="journal article" date="2011" name="PLoS ONE">
        <title>Ralstonia syzygii, the Blood Disease Bacterium and some Asian R. solanacearum strains form a single genomic species despite divergent lifestyles.</title>
        <authorList>
            <person name="Remenant B."/>
            <person name="de Cambiaire J.C."/>
            <person name="Cellier G."/>
            <person name="Jacobs J.M."/>
            <person name="Mangenot S."/>
            <person name="Barbe V."/>
            <person name="Lajus A."/>
            <person name="Vallenet D."/>
            <person name="Medigue C."/>
            <person name="Fegan M."/>
            <person name="Allen C."/>
            <person name="Prior P."/>
        </authorList>
    </citation>
    <scope>NUCLEOTIDE SEQUENCE</scope>
    <source>
        <strain evidence="1">R229</strain>
    </source>
</reference>
<proteinExistence type="predicted"/>
<sequence>MCRLAWGPCSCGKTGGSHIDRSWLSSLPPVSSEHGSSACGQDIALSALDRLGIATAHRSDACLPELEADRGGPARAIHSGSGQCCGRVVDIARTNNLSC</sequence>
<reference evidence="1" key="2">
    <citation type="submission" date="2011-04" db="EMBL/GenBank/DDBJ databases">
        <authorList>
            <person name="Genoscope - CEA"/>
        </authorList>
    </citation>
    <scope>NUCLEOTIDE SEQUENCE</scope>
    <source>
        <strain evidence="1">R229</strain>
    </source>
</reference>
<accession>G2ZKU9</accession>
<evidence type="ECO:0000313" key="1">
    <source>
        <dbReference type="EMBL" id="CCA79662.1"/>
    </source>
</evidence>
<protein>
    <submittedName>
        <fullName evidence="1">Uncharacterized protein</fullName>
    </submittedName>
</protein>